<evidence type="ECO:0000256" key="5">
    <source>
        <dbReference type="ARBA" id="ARBA00050018"/>
    </source>
</evidence>
<evidence type="ECO:0000256" key="3">
    <source>
        <dbReference type="ARBA" id="ARBA00023002"/>
    </source>
</evidence>
<keyword evidence="8" id="KW-1185">Reference proteome</keyword>
<protein>
    <recommendedName>
        <fullName evidence="5">glycine oxidase</fullName>
        <ecNumber evidence="5">1.4.3.19</ecNumber>
    </recommendedName>
</protein>
<evidence type="ECO:0000256" key="2">
    <source>
        <dbReference type="ARBA" id="ARBA00022977"/>
    </source>
</evidence>
<evidence type="ECO:0000313" key="7">
    <source>
        <dbReference type="EMBL" id="MED1203571.1"/>
    </source>
</evidence>
<dbReference type="EMBL" id="JARMAB010000013">
    <property type="protein sequence ID" value="MED1203571.1"/>
    <property type="molecule type" value="Genomic_DNA"/>
</dbReference>
<evidence type="ECO:0000256" key="4">
    <source>
        <dbReference type="ARBA" id="ARBA00049872"/>
    </source>
</evidence>
<sequence>MKKYDVLIIGGGVIGSSIAFQLSKQGKKVAILEKNRLASEASSAAAGMLGAQAELEEEIGPLFELAIKSRALFPHLAEELREISGIDIGLVQRGMLKVALTDCEAEKFKKIVQCQQAAGETAEWLDTEEVKKREAHLSSDIKGAIYIPKDGQVLAPDLSLAFAKSAAILGAEIYEFTKVNALLRHEGRVSGVLTDSEAFFADKVVIASGAWSSQLLKDFPLKQQVFPVKGECISVITHKPLVESTIFSHGCYLVPKKGGRLLVGATMIEHTFDKKVSVEGVSQLLTHAQRLLPAISSAEWEASWAGLRPQTANGLPILGVHPEFQGLYVAAGHYRNGILLSPLTGILMADLLAEKDEAKAMLAPFALQSGIKKRGVVG</sequence>
<keyword evidence="2" id="KW-0784">Thiamine biosynthesis</keyword>
<dbReference type="GO" id="GO:0043799">
    <property type="term" value="F:glycine oxidase activity"/>
    <property type="evidence" value="ECO:0007669"/>
    <property type="project" value="UniProtKB-EC"/>
</dbReference>
<proteinExistence type="predicted"/>
<name>A0ABU6MHT8_9BACI</name>
<dbReference type="Gene3D" id="3.30.9.10">
    <property type="entry name" value="D-Amino Acid Oxidase, subunit A, domain 2"/>
    <property type="match status" value="1"/>
</dbReference>
<dbReference type="InterPro" id="IPR012727">
    <property type="entry name" value="Gly_oxidase_ThiO"/>
</dbReference>
<evidence type="ECO:0000313" key="8">
    <source>
        <dbReference type="Proteomes" id="UP001341444"/>
    </source>
</evidence>
<dbReference type="PANTHER" id="PTHR13847">
    <property type="entry name" value="SARCOSINE DEHYDROGENASE-RELATED"/>
    <property type="match status" value="1"/>
</dbReference>
<feature type="domain" description="FAD dependent oxidoreductase" evidence="6">
    <location>
        <begin position="5"/>
        <end position="351"/>
    </location>
</feature>
<evidence type="ECO:0000256" key="1">
    <source>
        <dbReference type="ARBA" id="ARBA00004948"/>
    </source>
</evidence>
<accession>A0ABU6MHT8</accession>
<dbReference type="EC" id="1.4.3.19" evidence="5"/>
<dbReference type="InterPro" id="IPR006076">
    <property type="entry name" value="FAD-dep_OxRdtase"/>
</dbReference>
<evidence type="ECO:0000259" key="6">
    <source>
        <dbReference type="Pfam" id="PF01266"/>
    </source>
</evidence>
<comment type="pathway">
    <text evidence="1">Cofactor biosynthesis; thiamine diphosphate biosynthesis.</text>
</comment>
<comment type="catalytic activity">
    <reaction evidence="4">
        <text>glycine + O2 + H2O = glyoxylate + H2O2 + NH4(+)</text>
        <dbReference type="Rhea" id="RHEA:11532"/>
        <dbReference type="ChEBI" id="CHEBI:15377"/>
        <dbReference type="ChEBI" id="CHEBI:15379"/>
        <dbReference type="ChEBI" id="CHEBI:16240"/>
        <dbReference type="ChEBI" id="CHEBI:28938"/>
        <dbReference type="ChEBI" id="CHEBI:36655"/>
        <dbReference type="ChEBI" id="CHEBI:57305"/>
        <dbReference type="EC" id="1.4.3.19"/>
    </reaction>
</comment>
<dbReference type="InterPro" id="IPR036188">
    <property type="entry name" value="FAD/NAD-bd_sf"/>
</dbReference>
<dbReference type="Gene3D" id="3.50.50.60">
    <property type="entry name" value="FAD/NAD(P)-binding domain"/>
    <property type="match status" value="1"/>
</dbReference>
<organism evidence="7 8">
    <name type="scientific">Heyndrickxia acidicola</name>
    <dbReference type="NCBI Taxonomy" id="209389"/>
    <lineage>
        <taxon>Bacteria</taxon>
        <taxon>Bacillati</taxon>
        <taxon>Bacillota</taxon>
        <taxon>Bacilli</taxon>
        <taxon>Bacillales</taxon>
        <taxon>Bacillaceae</taxon>
        <taxon>Heyndrickxia</taxon>
    </lineage>
</organism>
<keyword evidence="3 7" id="KW-0560">Oxidoreductase</keyword>
<dbReference type="Proteomes" id="UP001341444">
    <property type="component" value="Unassembled WGS sequence"/>
</dbReference>
<dbReference type="SUPFAM" id="SSF51905">
    <property type="entry name" value="FAD/NAD(P)-binding domain"/>
    <property type="match status" value="1"/>
</dbReference>
<dbReference type="SUPFAM" id="SSF54373">
    <property type="entry name" value="FAD-linked reductases, C-terminal domain"/>
    <property type="match status" value="1"/>
</dbReference>
<reference evidence="7 8" key="1">
    <citation type="submission" date="2023-03" db="EMBL/GenBank/DDBJ databases">
        <title>Bacillus Genome Sequencing.</title>
        <authorList>
            <person name="Dunlap C."/>
        </authorList>
    </citation>
    <scope>NUCLEOTIDE SEQUENCE [LARGE SCALE GENOMIC DNA]</scope>
    <source>
        <strain evidence="7 8">B-23453</strain>
    </source>
</reference>
<dbReference type="PANTHER" id="PTHR13847:SF289">
    <property type="entry name" value="GLYCINE OXIDASE"/>
    <property type="match status" value="1"/>
</dbReference>
<dbReference type="Pfam" id="PF01266">
    <property type="entry name" value="DAO"/>
    <property type="match status" value="1"/>
</dbReference>
<dbReference type="RefSeq" id="WP_066271238.1">
    <property type="nucleotide sequence ID" value="NZ_JARMAB010000013.1"/>
</dbReference>
<gene>
    <name evidence="7" type="primary">thiO</name>
    <name evidence="7" type="ORF">P4T90_10855</name>
</gene>
<comment type="caution">
    <text evidence="7">The sequence shown here is derived from an EMBL/GenBank/DDBJ whole genome shotgun (WGS) entry which is preliminary data.</text>
</comment>
<dbReference type="NCBIfam" id="TIGR02352">
    <property type="entry name" value="thiamin_ThiO"/>
    <property type="match status" value="1"/>
</dbReference>